<accession>A0A915HIM6</accession>
<proteinExistence type="predicted"/>
<evidence type="ECO:0000313" key="2">
    <source>
        <dbReference type="WBParaSite" id="nRc.2.0.1.t01176-RA"/>
    </source>
</evidence>
<dbReference type="WBParaSite" id="nRc.2.0.1.t01176-RA">
    <property type="protein sequence ID" value="nRc.2.0.1.t01176-RA"/>
    <property type="gene ID" value="nRc.2.0.1.g01176"/>
</dbReference>
<protein>
    <submittedName>
        <fullName evidence="2">Uncharacterized protein</fullName>
    </submittedName>
</protein>
<sequence length="169" mass="17680">FEVEVLTAADIVLLAPAALQILGPEVARRALEFIADGTICATPLDGESSSSAVDAIHHAVEEASRNTQPTAVVAVLPSMTTTGTQTLAAIAQQQPVADAKLPPTVANAFGDMLHALNHNVRVMEALPFRMATTPGSPKIGVLRQVHPCRGLVIDFPGQEPISSDDDGEE</sequence>
<keyword evidence="1" id="KW-1185">Reference proteome</keyword>
<name>A0A915HIM6_ROMCU</name>
<dbReference type="AlphaFoldDB" id="A0A915HIM6"/>
<evidence type="ECO:0000313" key="1">
    <source>
        <dbReference type="Proteomes" id="UP000887565"/>
    </source>
</evidence>
<reference evidence="2" key="1">
    <citation type="submission" date="2022-11" db="UniProtKB">
        <authorList>
            <consortium name="WormBaseParasite"/>
        </authorList>
    </citation>
    <scope>IDENTIFICATION</scope>
</reference>
<dbReference type="Proteomes" id="UP000887565">
    <property type="component" value="Unplaced"/>
</dbReference>
<organism evidence="1 2">
    <name type="scientific">Romanomermis culicivorax</name>
    <name type="common">Nematode worm</name>
    <dbReference type="NCBI Taxonomy" id="13658"/>
    <lineage>
        <taxon>Eukaryota</taxon>
        <taxon>Metazoa</taxon>
        <taxon>Ecdysozoa</taxon>
        <taxon>Nematoda</taxon>
        <taxon>Enoplea</taxon>
        <taxon>Dorylaimia</taxon>
        <taxon>Mermithida</taxon>
        <taxon>Mermithoidea</taxon>
        <taxon>Mermithidae</taxon>
        <taxon>Romanomermis</taxon>
    </lineage>
</organism>